<evidence type="ECO:0000313" key="2">
    <source>
        <dbReference type="Proteomes" id="UP001500893"/>
    </source>
</evidence>
<protein>
    <submittedName>
        <fullName evidence="1">Uncharacterized protein</fullName>
    </submittedName>
</protein>
<comment type="caution">
    <text evidence="1">The sequence shown here is derived from an EMBL/GenBank/DDBJ whole genome shotgun (WGS) entry which is preliminary data.</text>
</comment>
<evidence type="ECO:0000313" key="1">
    <source>
        <dbReference type="EMBL" id="GAA2785420.1"/>
    </source>
</evidence>
<reference evidence="1 2" key="1">
    <citation type="journal article" date="2019" name="Int. J. Syst. Evol. Microbiol.">
        <title>The Global Catalogue of Microorganisms (GCM) 10K type strain sequencing project: providing services to taxonomists for standard genome sequencing and annotation.</title>
        <authorList>
            <consortium name="The Broad Institute Genomics Platform"/>
            <consortium name="The Broad Institute Genome Sequencing Center for Infectious Disease"/>
            <person name="Wu L."/>
            <person name="Ma J."/>
        </authorList>
    </citation>
    <scope>NUCLEOTIDE SEQUENCE [LARGE SCALE GENOMIC DNA]</scope>
    <source>
        <strain evidence="1 2">JCM 11574</strain>
    </source>
</reference>
<gene>
    <name evidence="1" type="ORF">GCM10010521_74520</name>
</gene>
<name>A0ABN3V9S5_9ACTN</name>
<accession>A0ABN3V9S5</accession>
<proteinExistence type="predicted"/>
<dbReference type="EMBL" id="BAAAVM010000168">
    <property type="protein sequence ID" value="GAA2785420.1"/>
    <property type="molecule type" value="Genomic_DNA"/>
</dbReference>
<keyword evidence="2" id="KW-1185">Reference proteome</keyword>
<sequence>MDIAVVSLSEWSACCADRMGRTLPVHRGVRLLSAVILDESAAGLQVAGLEFRCPVLSVPDMGTHGAGQ</sequence>
<organism evidence="1 2">
    <name type="scientific">Streptomyces rameus</name>
    <dbReference type="NCBI Taxonomy" id="68261"/>
    <lineage>
        <taxon>Bacteria</taxon>
        <taxon>Bacillati</taxon>
        <taxon>Actinomycetota</taxon>
        <taxon>Actinomycetes</taxon>
        <taxon>Kitasatosporales</taxon>
        <taxon>Streptomycetaceae</taxon>
        <taxon>Streptomyces</taxon>
    </lineage>
</organism>
<dbReference type="Proteomes" id="UP001500893">
    <property type="component" value="Unassembled WGS sequence"/>
</dbReference>